<gene>
    <name evidence="1" type="ORF">CspeluHIS016_0211970</name>
</gene>
<evidence type="ECO:0008006" key="3">
    <source>
        <dbReference type="Google" id="ProtNLM"/>
    </source>
</evidence>
<evidence type="ECO:0000313" key="1">
    <source>
        <dbReference type="EMBL" id="GMK56141.1"/>
    </source>
</evidence>
<reference evidence="1" key="1">
    <citation type="journal article" date="2023" name="BMC Genomics">
        <title>Chromosome-level genome assemblies of Cutaneotrichosporon spp. (Trichosporonales, Basidiomycota) reveal imbalanced evolution between nucleotide sequences and chromosome synteny.</title>
        <authorList>
            <person name="Kobayashi Y."/>
            <person name="Kayamori A."/>
            <person name="Aoki K."/>
            <person name="Shiwa Y."/>
            <person name="Matsutani M."/>
            <person name="Fujita N."/>
            <person name="Sugita T."/>
            <person name="Iwasaki W."/>
            <person name="Tanaka N."/>
            <person name="Takashima M."/>
        </authorList>
    </citation>
    <scope>NUCLEOTIDE SEQUENCE</scope>
    <source>
        <strain evidence="1">HIS016</strain>
    </source>
</reference>
<accession>A0AAD3TSI3</accession>
<name>A0AAD3TSI3_9TREE</name>
<organism evidence="1 2">
    <name type="scientific">Cutaneotrichosporon spelunceum</name>
    <dbReference type="NCBI Taxonomy" id="1672016"/>
    <lineage>
        <taxon>Eukaryota</taxon>
        <taxon>Fungi</taxon>
        <taxon>Dikarya</taxon>
        <taxon>Basidiomycota</taxon>
        <taxon>Agaricomycotina</taxon>
        <taxon>Tremellomycetes</taxon>
        <taxon>Trichosporonales</taxon>
        <taxon>Trichosporonaceae</taxon>
        <taxon>Cutaneotrichosporon</taxon>
    </lineage>
</organism>
<comment type="caution">
    <text evidence="1">The sequence shown here is derived from an EMBL/GenBank/DDBJ whole genome shotgun (WGS) entry which is preliminary data.</text>
</comment>
<dbReference type="AlphaFoldDB" id="A0AAD3TSI3"/>
<sequence length="143" mass="15553">MAKHDDLILITAGGFRFIGALETANAPKTVAFFRSLLPYKQKLIHTGWADSLPNENHTAHPAPGQLGLYPGGISETEFLFAYGGVAFASKMGMLTANHFLTVVAGMENLRKLGEKVLWEGAQEVVFDYATDEDIASIKVVSRL</sequence>
<dbReference type="EMBL" id="BTCM01000002">
    <property type="protein sequence ID" value="GMK56141.1"/>
    <property type="molecule type" value="Genomic_DNA"/>
</dbReference>
<protein>
    <recommendedName>
        <fullName evidence="3">Cyclophilin-like domain-containing protein</fullName>
    </recommendedName>
</protein>
<dbReference type="Pfam" id="PF12903">
    <property type="entry name" value="DUF3830"/>
    <property type="match status" value="1"/>
</dbReference>
<dbReference type="Proteomes" id="UP001222932">
    <property type="component" value="Unassembled WGS sequence"/>
</dbReference>
<reference evidence="1" key="2">
    <citation type="submission" date="2023-06" db="EMBL/GenBank/DDBJ databases">
        <authorList>
            <person name="Kobayashi Y."/>
            <person name="Kayamori A."/>
            <person name="Aoki K."/>
            <person name="Shiwa Y."/>
            <person name="Fujita N."/>
            <person name="Sugita T."/>
            <person name="Iwasaki W."/>
            <person name="Tanaka N."/>
            <person name="Takashima M."/>
        </authorList>
    </citation>
    <scope>NUCLEOTIDE SEQUENCE</scope>
    <source>
        <strain evidence="1">HIS016</strain>
    </source>
</reference>
<evidence type="ECO:0000313" key="2">
    <source>
        <dbReference type="Proteomes" id="UP001222932"/>
    </source>
</evidence>
<dbReference type="InterPro" id="IPR024532">
    <property type="entry name" value="DUF3830"/>
</dbReference>
<proteinExistence type="predicted"/>
<keyword evidence="2" id="KW-1185">Reference proteome</keyword>
<dbReference type="Gene3D" id="2.40.100.20">
    <property type="match status" value="1"/>
</dbReference>